<comment type="caution">
    <text evidence="1">The sequence shown here is derived from an EMBL/GenBank/DDBJ whole genome shotgun (WGS) entry which is preliminary data.</text>
</comment>
<evidence type="ECO:0000313" key="1">
    <source>
        <dbReference type="EMBL" id="KAJ7554720.1"/>
    </source>
</evidence>
<sequence>MAEAKEEVGVESMEGAGIVIEVEEEVVKAEEEVVQHQTHHQNLKEGGEEKAELDDGAMEMQNVEEVVSSGGDKGQFDLAPESQLSVDDSTEPSLKRRRSLYLDSGPSVHVTYKCLTRESRKKLQEVLRGWAEWQGHTTTSSNGTNGDFLESGSEMYFPALQVGSGSSQKMPFWMDVPTKQVGFEQQTGEISLADSQEREVEVPLYDRACNSALSSQDSASQLERPFEMSEEASRCFNCGSYSHGLKDCPRPRDNAAISVARKLHTSKKGLAPGPRGPSRYYQSSPGGKFDDLKPGVLGAETRQSLGIGELDPPPWLNRMRELGYPPGYLDGGEDEPSGITIFDGEEEQEKKETTEDGEILDTSMPVANGSTLSKKMVVGFPGLNAPIPKDADEKLWKQSSESRHAFTGRSKMHQSQTKTSVQQTSWGNPGPVSIPSYPNPMDSPSELFHPQGLQAHGHLSSKSGPILHRSFSDNSRRGQSNDVEDSSPMPGEFYRSTSGHTSFTRHDGLLSHPPSYLPPRSPAPYLHSPSQHSQSPRHAYDSLRERTSSRQHAHTPPASSQHNHRHGSSSHHRSRSNH</sequence>
<organism evidence="1 2">
    <name type="scientific">Diphasiastrum complanatum</name>
    <name type="common">Issler's clubmoss</name>
    <name type="synonym">Lycopodium complanatum</name>
    <dbReference type="NCBI Taxonomy" id="34168"/>
    <lineage>
        <taxon>Eukaryota</taxon>
        <taxon>Viridiplantae</taxon>
        <taxon>Streptophyta</taxon>
        <taxon>Embryophyta</taxon>
        <taxon>Tracheophyta</taxon>
        <taxon>Lycopodiopsida</taxon>
        <taxon>Lycopodiales</taxon>
        <taxon>Lycopodiaceae</taxon>
        <taxon>Lycopodioideae</taxon>
        <taxon>Diphasiastrum</taxon>
    </lineage>
</organism>
<dbReference type="Proteomes" id="UP001162992">
    <property type="component" value="Chromosome 5"/>
</dbReference>
<proteinExistence type="predicted"/>
<dbReference type="EMBL" id="CM055096">
    <property type="protein sequence ID" value="KAJ7554720.1"/>
    <property type="molecule type" value="Genomic_DNA"/>
</dbReference>
<accession>A0ACC2DKR5</accession>
<keyword evidence="2" id="KW-1185">Reference proteome</keyword>
<reference evidence="2" key="1">
    <citation type="journal article" date="2024" name="Proc. Natl. Acad. Sci. U.S.A.">
        <title>Extraordinary preservation of gene collinearity over three hundred million years revealed in homosporous lycophytes.</title>
        <authorList>
            <person name="Li C."/>
            <person name="Wickell D."/>
            <person name="Kuo L.Y."/>
            <person name="Chen X."/>
            <person name="Nie B."/>
            <person name="Liao X."/>
            <person name="Peng D."/>
            <person name="Ji J."/>
            <person name="Jenkins J."/>
            <person name="Williams M."/>
            <person name="Shu S."/>
            <person name="Plott C."/>
            <person name="Barry K."/>
            <person name="Rajasekar S."/>
            <person name="Grimwood J."/>
            <person name="Han X."/>
            <person name="Sun S."/>
            <person name="Hou Z."/>
            <person name="He W."/>
            <person name="Dai G."/>
            <person name="Sun C."/>
            <person name="Schmutz J."/>
            <person name="Leebens-Mack J.H."/>
            <person name="Li F.W."/>
            <person name="Wang L."/>
        </authorList>
    </citation>
    <scope>NUCLEOTIDE SEQUENCE [LARGE SCALE GENOMIC DNA]</scope>
    <source>
        <strain evidence="2">cv. PW_Plant_1</strain>
    </source>
</reference>
<name>A0ACC2DKR5_DIPCM</name>
<evidence type="ECO:0000313" key="2">
    <source>
        <dbReference type="Proteomes" id="UP001162992"/>
    </source>
</evidence>
<protein>
    <submittedName>
        <fullName evidence="1">Uncharacterized protein</fullName>
    </submittedName>
</protein>
<gene>
    <name evidence="1" type="ORF">O6H91_05G006400</name>
</gene>